<dbReference type="GO" id="GO:0045951">
    <property type="term" value="P:positive regulation of mitotic recombination"/>
    <property type="evidence" value="ECO:0007669"/>
    <property type="project" value="TreeGrafter"/>
</dbReference>
<evidence type="ECO:0000256" key="4">
    <source>
        <dbReference type="ARBA" id="ARBA00023125"/>
    </source>
</evidence>
<dbReference type="GO" id="GO:0051539">
    <property type="term" value="F:4 iron, 4 sulfur cluster binding"/>
    <property type="evidence" value="ECO:0007669"/>
    <property type="project" value="UniProtKB-KW"/>
</dbReference>
<evidence type="ECO:0000256" key="6">
    <source>
        <dbReference type="ARBA" id="ARBA00044969"/>
    </source>
</evidence>
<keyword evidence="4" id="KW-0238">DNA-binding</keyword>
<dbReference type="Proteomes" id="UP000887574">
    <property type="component" value="Unplaced"/>
</dbReference>
<dbReference type="FunFam" id="3.40.50.300:FF:000128">
    <property type="entry name" value="Putative DNA repair helicase RAD3"/>
    <property type="match status" value="1"/>
</dbReference>
<reference evidence="10" key="1">
    <citation type="submission" date="2022-11" db="UniProtKB">
        <authorList>
            <consortium name="WormBaseParasite"/>
        </authorList>
    </citation>
    <scope>IDENTIFICATION</scope>
</reference>
<dbReference type="PANTHER" id="PTHR11472:SF1">
    <property type="entry name" value="GENERAL TRANSCRIPTION AND DNA REPAIR FACTOR IIH HELICASE SUBUNIT XPD"/>
    <property type="match status" value="1"/>
</dbReference>
<accession>A0A915CXY0</accession>
<evidence type="ECO:0000259" key="8">
    <source>
        <dbReference type="Pfam" id="PF06777"/>
    </source>
</evidence>
<dbReference type="InterPro" id="IPR045028">
    <property type="entry name" value="DinG/Rad3-like"/>
</dbReference>
<protein>
    <recommendedName>
        <fullName evidence="6">DNA 5'-3' helicase</fullName>
        <ecNumber evidence="6">5.6.2.3</ecNumber>
    </recommendedName>
</protein>
<evidence type="ECO:0000256" key="5">
    <source>
        <dbReference type="ARBA" id="ARBA00023204"/>
    </source>
</evidence>
<evidence type="ECO:0000256" key="2">
    <source>
        <dbReference type="ARBA" id="ARBA00022485"/>
    </source>
</evidence>
<dbReference type="PRINTS" id="PR00852">
    <property type="entry name" value="XRODRMPGMNTD"/>
</dbReference>
<keyword evidence="2" id="KW-0004">4Fe-4S</keyword>
<dbReference type="GO" id="GO:0005634">
    <property type="term" value="C:nucleus"/>
    <property type="evidence" value="ECO:0007669"/>
    <property type="project" value="InterPro"/>
</dbReference>
<evidence type="ECO:0000313" key="10">
    <source>
        <dbReference type="WBParaSite" id="jg13440"/>
    </source>
</evidence>
<evidence type="ECO:0000256" key="1">
    <source>
        <dbReference type="ARBA" id="ARBA00001966"/>
    </source>
</evidence>
<dbReference type="GO" id="GO:0006289">
    <property type="term" value="P:nucleotide-excision repair"/>
    <property type="evidence" value="ECO:0007669"/>
    <property type="project" value="InterPro"/>
</dbReference>
<dbReference type="InterPro" id="IPR001945">
    <property type="entry name" value="RAD3/XPD"/>
</dbReference>
<dbReference type="GO" id="GO:0003684">
    <property type="term" value="F:damaged DNA binding"/>
    <property type="evidence" value="ECO:0007669"/>
    <property type="project" value="TreeGrafter"/>
</dbReference>
<dbReference type="EC" id="5.6.2.3" evidence="6"/>
<dbReference type="PANTHER" id="PTHR11472">
    <property type="entry name" value="DNA REPAIR DEAD HELICASE RAD3/XP-D SUBFAMILY MEMBER"/>
    <property type="match status" value="1"/>
</dbReference>
<keyword evidence="2" id="KW-0411">Iron-sulfur</keyword>
<keyword evidence="3" id="KW-0227">DNA damage</keyword>
<comment type="cofactor">
    <cofactor evidence="1">
        <name>[4Fe-4S] cluster</name>
        <dbReference type="ChEBI" id="CHEBI:49883"/>
    </cofactor>
</comment>
<keyword evidence="5" id="KW-0234">DNA repair</keyword>
<feature type="domain" description="Helical and beta-bridge" evidence="8">
    <location>
        <begin position="1"/>
        <end position="68"/>
    </location>
</feature>
<evidence type="ECO:0000256" key="3">
    <source>
        <dbReference type="ARBA" id="ARBA00022763"/>
    </source>
</evidence>
<dbReference type="GO" id="GO:0005524">
    <property type="term" value="F:ATP binding"/>
    <property type="evidence" value="ECO:0007669"/>
    <property type="project" value="InterPro"/>
</dbReference>
<dbReference type="WBParaSite" id="jg13440">
    <property type="protein sequence ID" value="jg13440"/>
    <property type="gene ID" value="jg13440"/>
</dbReference>
<keyword evidence="2" id="KW-0408">Iron</keyword>
<dbReference type="GO" id="GO:0043139">
    <property type="term" value="F:5'-3' DNA helicase activity"/>
    <property type="evidence" value="ECO:0007669"/>
    <property type="project" value="UniProtKB-EC"/>
</dbReference>
<proteinExistence type="predicted"/>
<sequence length="129" mass="14540">MRTKTVQIESPASFLRDIKSRVFVDRKPMRFCAERFASLAKTLELADISDFRALVRLTNFATLVSTYSVGFSVVLEPSEIGSNKDGLSDCSLYLNCMDASIAMRPVLDRFQTVVITSGTLSRWICIRKF</sequence>
<name>A0A915CXY0_9BILA</name>
<organism evidence="9 10">
    <name type="scientific">Ditylenchus dipsaci</name>
    <dbReference type="NCBI Taxonomy" id="166011"/>
    <lineage>
        <taxon>Eukaryota</taxon>
        <taxon>Metazoa</taxon>
        <taxon>Ecdysozoa</taxon>
        <taxon>Nematoda</taxon>
        <taxon>Chromadorea</taxon>
        <taxon>Rhabditida</taxon>
        <taxon>Tylenchina</taxon>
        <taxon>Tylenchomorpha</taxon>
        <taxon>Sphaerularioidea</taxon>
        <taxon>Anguinidae</taxon>
        <taxon>Anguininae</taxon>
        <taxon>Ditylenchus</taxon>
    </lineage>
</organism>
<comment type="catalytic activity">
    <reaction evidence="7">
        <text>ATP + H2O = ADP + phosphate + H(+)</text>
        <dbReference type="Rhea" id="RHEA:13065"/>
        <dbReference type="ChEBI" id="CHEBI:15377"/>
        <dbReference type="ChEBI" id="CHEBI:15378"/>
        <dbReference type="ChEBI" id="CHEBI:30616"/>
        <dbReference type="ChEBI" id="CHEBI:43474"/>
        <dbReference type="ChEBI" id="CHEBI:456216"/>
        <dbReference type="EC" id="5.6.2.3"/>
    </reaction>
</comment>
<evidence type="ECO:0000313" key="9">
    <source>
        <dbReference type="Proteomes" id="UP000887574"/>
    </source>
</evidence>
<dbReference type="Pfam" id="PF06777">
    <property type="entry name" value="HBB"/>
    <property type="match status" value="1"/>
</dbReference>
<keyword evidence="9" id="KW-1185">Reference proteome</keyword>
<dbReference type="GO" id="GO:0016818">
    <property type="term" value="F:hydrolase activity, acting on acid anhydrides, in phosphorus-containing anhydrides"/>
    <property type="evidence" value="ECO:0007669"/>
    <property type="project" value="InterPro"/>
</dbReference>
<dbReference type="InterPro" id="IPR010643">
    <property type="entry name" value="HBB"/>
</dbReference>
<dbReference type="AlphaFoldDB" id="A0A915CXY0"/>
<evidence type="ECO:0000256" key="7">
    <source>
        <dbReference type="ARBA" id="ARBA00048954"/>
    </source>
</evidence>
<keyword evidence="2" id="KW-0479">Metal-binding</keyword>
<dbReference type="GO" id="GO:0006366">
    <property type="term" value="P:transcription by RNA polymerase II"/>
    <property type="evidence" value="ECO:0007669"/>
    <property type="project" value="TreeGrafter"/>
</dbReference>